<gene>
    <name evidence="2" type="ORF">EPD60_06365</name>
</gene>
<reference evidence="2 3" key="1">
    <citation type="submission" date="2019-03" db="EMBL/GenBank/DDBJ databases">
        <authorList>
            <person name="Kim M.K.M."/>
        </authorList>
    </citation>
    <scope>NUCLEOTIDE SEQUENCE [LARGE SCALE GENOMIC DNA]</scope>
    <source>
        <strain evidence="2 3">17J68-12</strain>
    </source>
</reference>
<dbReference type="RefSeq" id="WP_131447977.1">
    <property type="nucleotide sequence ID" value="NZ_SJZI01000008.1"/>
</dbReference>
<feature type="domain" description="NTP pyrophosphohydrolase MazG-like" evidence="1">
    <location>
        <begin position="27"/>
        <end position="77"/>
    </location>
</feature>
<dbReference type="PANTHER" id="PTHR42702">
    <property type="entry name" value="NUCLEOTIDE PYROPHOSPHOHYDROLASE"/>
    <property type="match status" value="1"/>
</dbReference>
<dbReference type="EMBL" id="SJZI01000008">
    <property type="protein sequence ID" value="TCJ17804.1"/>
    <property type="molecule type" value="Genomic_DNA"/>
</dbReference>
<keyword evidence="3" id="KW-1185">Reference proteome</keyword>
<organism evidence="2 3">
    <name type="scientific">Flaviaesturariibacter flavus</name>
    <dbReference type="NCBI Taxonomy" id="2502780"/>
    <lineage>
        <taxon>Bacteria</taxon>
        <taxon>Pseudomonadati</taxon>
        <taxon>Bacteroidota</taxon>
        <taxon>Chitinophagia</taxon>
        <taxon>Chitinophagales</taxon>
        <taxon>Chitinophagaceae</taxon>
        <taxon>Flaviaestuariibacter</taxon>
    </lineage>
</organism>
<protein>
    <submittedName>
        <fullName evidence="2">Nucleotide pyrophosphohydrolase</fullName>
    </submittedName>
</protein>
<keyword evidence="2" id="KW-0378">Hydrolase</keyword>
<dbReference type="InterPro" id="IPR011411">
    <property type="entry name" value="MazG-related_YvdC"/>
</dbReference>
<sequence length="88" mass="9998">MEISALQKIVKDRYFKSDNERGIYHTALWFHEEVGELSAAIASGDTQNAKEELGDVLMWLLTLANILDIDMQDVVNDHLSNPRKLPSK</sequence>
<dbReference type="GO" id="GO:0016787">
    <property type="term" value="F:hydrolase activity"/>
    <property type="evidence" value="ECO:0007669"/>
    <property type="project" value="UniProtKB-KW"/>
</dbReference>
<dbReference type="Gene3D" id="1.10.287.1080">
    <property type="entry name" value="MazG-like"/>
    <property type="match status" value="1"/>
</dbReference>
<dbReference type="Pfam" id="PF03819">
    <property type="entry name" value="MazG"/>
    <property type="match status" value="1"/>
</dbReference>
<dbReference type="OrthoDB" id="2418132at2"/>
<dbReference type="PIRSF" id="PIRSF036521">
    <property type="entry name" value="UCP036521_pph"/>
    <property type="match status" value="1"/>
</dbReference>
<evidence type="ECO:0000313" key="2">
    <source>
        <dbReference type="EMBL" id="TCJ17804.1"/>
    </source>
</evidence>
<dbReference type="SUPFAM" id="SSF101386">
    <property type="entry name" value="all-alpha NTP pyrophosphatases"/>
    <property type="match status" value="1"/>
</dbReference>
<dbReference type="Proteomes" id="UP000295334">
    <property type="component" value="Unassembled WGS sequence"/>
</dbReference>
<dbReference type="PANTHER" id="PTHR42702:SF1">
    <property type="entry name" value="REGULATORY PROTEIN FOR BETA-LACTAMASE"/>
    <property type="match status" value="1"/>
</dbReference>
<evidence type="ECO:0000313" key="3">
    <source>
        <dbReference type="Proteomes" id="UP000295334"/>
    </source>
</evidence>
<proteinExistence type="predicted"/>
<accession>A0A4R1BKE0</accession>
<dbReference type="InterPro" id="IPR004518">
    <property type="entry name" value="MazG-like_dom"/>
</dbReference>
<comment type="caution">
    <text evidence="2">The sequence shown here is derived from an EMBL/GenBank/DDBJ whole genome shotgun (WGS) entry which is preliminary data.</text>
</comment>
<name>A0A4R1BKE0_9BACT</name>
<dbReference type="AlphaFoldDB" id="A0A4R1BKE0"/>
<evidence type="ECO:0000259" key="1">
    <source>
        <dbReference type="Pfam" id="PF03819"/>
    </source>
</evidence>